<evidence type="ECO:0008006" key="4">
    <source>
        <dbReference type="Google" id="ProtNLM"/>
    </source>
</evidence>
<organism evidence="2 3">
    <name type="scientific">Angustibacter aerolatus</name>
    <dbReference type="NCBI Taxonomy" id="1162965"/>
    <lineage>
        <taxon>Bacteria</taxon>
        <taxon>Bacillati</taxon>
        <taxon>Actinomycetota</taxon>
        <taxon>Actinomycetes</taxon>
        <taxon>Kineosporiales</taxon>
        <taxon>Kineosporiaceae</taxon>
    </lineage>
</organism>
<keyword evidence="3" id="KW-1185">Reference proteome</keyword>
<evidence type="ECO:0000256" key="1">
    <source>
        <dbReference type="SAM" id="MobiDB-lite"/>
    </source>
</evidence>
<evidence type="ECO:0000313" key="3">
    <source>
        <dbReference type="Proteomes" id="UP001157017"/>
    </source>
</evidence>
<dbReference type="EMBL" id="BSUZ01000001">
    <property type="protein sequence ID" value="GMA86392.1"/>
    <property type="molecule type" value="Genomic_DNA"/>
</dbReference>
<evidence type="ECO:0000313" key="2">
    <source>
        <dbReference type="EMBL" id="GMA86392.1"/>
    </source>
</evidence>
<reference evidence="3" key="1">
    <citation type="journal article" date="2019" name="Int. J. Syst. Evol. Microbiol.">
        <title>The Global Catalogue of Microorganisms (GCM) 10K type strain sequencing project: providing services to taxonomists for standard genome sequencing and annotation.</title>
        <authorList>
            <consortium name="The Broad Institute Genomics Platform"/>
            <consortium name="The Broad Institute Genome Sequencing Center for Infectious Disease"/>
            <person name="Wu L."/>
            <person name="Ma J."/>
        </authorList>
    </citation>
    <scope>NUCLEOTIDE SEQUENCE [LARGE SCALE GENOMIC DNA]</scope>
    <source>
        <strain evidence="3">NBRC 108730</strain>
    </source>
</reference>
<sequence length="171" mass="17836">MPDADGSGTHTVVVQTGAVTSVSATRLAVKSTDGYTATYVVNASTTVMGQKISAVKTGHTVMVVATKSGSTLTATRVADREPAADRRRPPDPAERCADPAERCAQRAERHPDGTEHGAVRTERQPERVDVRDAVRHLSRPARTIVAAASAPAEVAAASCVRCAARPRAALG</sequence>
<dbReference type="Proteomes" id="UP001157017">
    <property type="component" value="Unassembled WGS sequence"/>
</dbReference>
<name>A0ABQ6JF20_9ACTN</name>
<accession>A0ABQ6JF20</accession>
<feature type="compositionally biased region" description="Basic and acidic residues" evidence="1">
    <location>
        <begin position="77"/>
        <end position="127"/>
    </location>
</feature>
<gene>
    <name evidence="2" type="ORF">GCM10025868_16420</name>
</gene>
<proteinExistence type="predicted"/>
<feature type="region of interest" description="Disordered" evidence="1">
    <location>
        <begin position="72"/>
        <end position="127"/>
    </location>
</feature>
<comment type="caution">
    <text evidence="2">The sequence shown here is derived from an EMBL/GenBank/DDBJ whole genome shotgun (WGS) entry which is preliminary data.</text>
</comment>
<protein>
    <recommendedName>
        <fullName evidence="4">BIG2 domain-containing protein</fullName>
    </recommendedName>
</protein>